<reference evidence="2" key="1">
    <citation type="journal article" date="2024" name="Proc. Natl. Acad. Sci. U.S.A.">
        <title>Extraordinary preservation of gene collinearity over three hundred million years revealed in homosporous lycophytes.</title>
        <authorList>
            <person name="Li C."/>
            <person name="Wickell D."/>
            <person name="Kuo L.Y."/>
            <person name="Chen X."/>
            <person name="Nie B."/>
            <person name="Liao X."/>
            <person name="Peng D."/>
            <person name="Ji J."/>
            <person name="Jenkins J."/>
            <person name="Williams M."/>
            <person name="Shu S."/>
            <person name="Plott C."/>
            <person name="Barry K."/>
            <person name="Rajasekar S."/>
            <person name="Grimwood J."/>
            <person name="Han X."/>
            <person name="Sun S."/>
            <person name="Hou Z."/>
            <person name="He W."/>
            <person name="Dai G."/>
            <person name="Sun C."/>
            <person name="Schmutz J."/>
            <person name="Leebens-Mack J.H."/>
            <person name="Li F.W."/>
            <person name="Wang L."/>
        </authorList>
    </citation>
    <scope>NUCLEOTIDE SEQUENCE [LARGE SCALE GENOMIC DNA]</scope>
    <source>
        <strain evidence="2">cv. PW_Plant_1</strain>
    </source>
</reference>
<comment type="caution">
    <text evidence="1">The sequence shown here is derived from an EMBL/GenBank/DDBJ whole genome shotgun (WGS) entry which is preliminary data.</text>
</comment>
<dbReference type="Proteomes" id="UP001162992">
    <property type="component" value="Chromosome 19"/>
</dbReference>
<evidence type="ECO:0000313" key="1">
    <source>
        <dbReference type="EMBL" id="KAJ7521402.1"/>
    </source>
</evidence>
<organism evidence="1 2">
    <name type="scientific">Diphasiastrum complanatum</name>
    <name type="common">Issler's clubmoss</name>
    <name type="synonym">Lycopodium complanatum</name>
    <dbReference type="NCBI Taxonomy" id="34168"/>
    <lineage>
        <taxon>Eukaryota</taxon>
        <taxon>Viridiplantae</taxon>
        <taxon>Streptophyta</taxon>
        <taxon>Embryophyta</taxon>
        <taxon>Tracheophyta</taxon>
        <taxon>Lycopodiopsida</taxon>
        <taxon>Lycopodiales</taxon>
        <taxon>Lycopodiaceae</taxon>
        <taxon>Lycopodioideae</taxon>
        <taxon>Diphasiastrum</taxon>
    </lineage>
</organism>
<gene>
    <name evidence="1" type="ORF">O6H91_19G052000</name>
</gene>
<accession>A0ACC2AVZ7</accession>
<protein>
    <submittedName>
        <fullName evidence="1">Uncharacterized protein</fullName>
    </submittedName>
</protein>
<dbReference type="EMBL" id="CM055110">
    <property type="protein sequence ID" value="KAJ7521402.1"/>
    <property type="molecule type" value="Genomic_DNA"/>
</dbReference>
<keyword evidence="2" id="KW-1185">Reference proteome</keyword>
<evidence type="ECO:0000313" key="2">
    <source>
        <dbReference type="Proteomes" id="UP001162992"/>
    </source>
</evidence>
<sequence>MDFLDLEKGPATKETKVRSGTLVRPIPSLPKINNKSYGSQSLSTYLGNGSISLKQLSVHAKTNSSCPQAAAVLKTRGLPLPEGGKESVSVAGGAPQKQSATVERPFLDKPLEELTDGDILQLTREDCRRYLKEKGMRRPSWNKFQAIQQVLSLKGLLDSTTPNEKEVHREDSSTSRDCAEAVSDDAIPPLLRTESIGLQDKVNMHSLLCLATQRHHSCGSRLLEMLFHLLLYVFHSVYYLFDEDSLPNVLDCCVYYLLIRIHFQTF</sequence>
<proteinExistence type="predicted"/>
<name>A0ACC2AVZ7_DIPCM</name>